<dbReference type="SUPFAM" id="SSF53300">
    <property type="entry name" value="vWA-like"/>
    <property type="match status" value="1"/>
</dbReference>
<protein>
    <recommendedName>
        <fullName evidence="13">Protein transport protein SEC23</fullName>
    </recommendedName>
</protein>
<evidence type="ECO:0000256" key="9">
    <source>
        <dbReference type="ARBA" id="ARBA00022892"/>
    </source>
</evidence>
<evidence type="ECO:0000313" key="17">
    <source>
        <dbReference type="Proteomes" id="UP001150925"/>
    </source>
</evidence>
<feature type="non-terminal residue" evidence="16">
    <location>
        <position position="172"/>
    </location>
</feature>
<evidence type="ECO:0000256" key="8">
    <source>
        <dbReference type="ARBA" id="ARBA00022833"/>
    </source>
</evidence>
<evidence type="ECO:0000256" key="11">
    <source>
        <dbReference type="ARBA" id="ARBA00023136"/>
    </source>
</evidence>
<dbReference type="GO" id="GO:0006886">
    <property type="term" value="P:intracellular protein transport"/>
    <property type="evidence" value="ECO:0007669"/>
    <property type="project" value="InterPro"/>
</dbReference>
<gene>
    <name evidence="16" type="primary">SEC23_2</name>
    <name evidence="16" type="ORF">IWQ62_006952</name>
</gene>
<dbReference type="Gene3D" id="2.60.40.1670">
    <property type="entry name" value="beta-sandwich domain of Sec23/24"/>
    <property type="match status" value="1"/>
</dbReference>
<comment type="function">
    <text evidence="13">Component of the coat protein complex II (COPII) which promotes the formation of transport vesicles from the endoplasmic reticulum (ER). The coat has two main functions, the physical deformation of the endoplasmic reticulum membrane into vesicles and the selection of cargo molecules.</text>
</comment>
<dbReference type="Pfam" id="PF04811">
    <property type="entry name" value="Sec23_trunk"/>
    <property type="match status" value="1"/>
</dbReference>
<dbReference type="AlphaFoldDB" id="A0A9W8AGR4"/>
<dbReference type="GO" id="GO:0005096">
    <property type="term" value="F:GTPase activator activity"/>
    <property type="evidence" value="ECO:0007669"/>
    <property type="project" value="TreeGrafter"/>
</dbReference>
<dbReference type="Pfam" id="PF04810">
    <property type="entry name" value="zf-Sec23_Sec24"/>
    <property type="match status" value="1"/>
</dbReference>
<keyword evidence="8 13" id="KW-0862">Zinc</keyword>
<dbReference type="InterPro" id="IPR006896">
    <property type="entry name" value="Sec23/24_trunk_dom"/>
</dbReference>
<evidence type="ECO:0000256" key="10">
    <source>
        <dbReference type="ARBA" id="ARBA00022927"/>
    </source>
</evidence>
<dbReference type="GO" id="GO:0070971">
    <property type="term" value="C:endoplasmic reticulum exit site"/>
    <property type="evidence" value="ECO:0007669"/>
    <property type="project" value="TreeGrafter"/>
</dbReference>
<evidence type="ECO:0000256" key="3">
    <source>
        <dbReference type="ARBA" id="ARBA00004397"/>
    </source>
</evidence>
<evidence type="ECO:0000256" key="1">
    <source>
        <dbReference type="ARBA" id="ARBA00004299"/>
    </source>
</evidence>
<accession>A0A9W8AGR4</accession>
<evidence type="ECO:0000259" key="15">
    <source>
        <dbReference type="Pfam" id="PF04811"/>
    </source>
</evidence>
<keyword evidence="17" id="KW-1185">Reference proteome</keyword>
<feature type="domain" description="Sec23/Sec24 trunk" evidence="15">
    <location>
        <begin position="120"/>
        <end position="172"/>
    </location>
</feature>
<dbReference type="EMBL" id="JANBPY010004445">
    <property type="protein sequence ID" value="KAJ1948064.1"/>
    <property type="molecule type" value="Genomic_DNA"/>
</dbReference>
<dbReference type="FunFam" id="2.30.30.380:FF:000001">
    <property type="entry name" value="Protein transport protein SEC23"/>
    <property type="match status" value="1"/>
</dbReference>
<keyword evidence="7 13" id="KW-0256">Endoplasmic reticulum</keyword>
<dbReference type="GO" id="GO:0000139">
    <property type="term" value="C:Golgi membrane"/>
    <property type="evidence" value="ECO:0007669"/>
    <property type="project" value="UniProtKB-SubCell"/>
</dbReference>
<dbReference type="GO" id="GO:0090110">
    <property type="term" value="P:COPII-coated vesicle cargo loading"/>
    <property type="evidence" value="ECO:0007669"/>
    <property type="project" value="TreeGrafter"/>
</dbReference>
<dbReference type="InterPro" id="IPR006895">
    <property type="entry name" value="Znf_Sec23_Sec24"/>
</dbReference>
<evidence type="ECO:0000256" key="2">
    <source>
        <dbReference type="ARBA" id="ARBA00004395"/>
    </source>
</evidence>
<evidence type="ECO:0000256" key="5">
    <source>
        <dbReference type="ARBA" id="ARBA00022448"/>
    </source>
</evidence>
<evidence type="ECO:0000259" key="14">
    <source>
        <dbReference type="Pfam" id="PF04810"/>
    </source>
</evidence>
<organism evidence="16 17">
    <name type="scientific">Dispira parvispora</name>
    <dbReference type="NCBI Taxonomy" id="1520584"/>
    <lineage>
        <taxon>Eukaryota</taxon>
        <taxon>Fungi</taxon>
        <taxon>Fungi incertae sedis</taxon>
        <taxon>Zoopagomycota</taxon>
        <taxon>Kickxellomycotina</taxon>
        <taxon>Dimargaritomycetes</taxon>
        <taxon>Dimargaritales</taxon>
        <taxon>Dimargaritaceae</taxon>
        <taxon>Dispira</taxon>
    </lineage>
</organism>
<evidence type="ECO:0000256" key="7">
    <source>
        <dbReference type="ARBA" id="ARBA00022824"/>
    </source>
</evidence>
<keyword evidence="10 13" id="KW-0653">Protein transport</keyword>
<keyword evidence="12 13" id="KW-0968">Cytoplasmic vesicle</keyword>
<dbReference type="GO" id="GO:0005789">
    <property type="term" value="C:endoplasmic reticulum membrane"/>
    <property type="evidence" value="ECO:0007669"/>
    <property type="project" value="UniProtKB-SubCell"/>
</dbReference>
<keyword evidence="13" id="KW-0963">Cytoplasm</keyword>
<comment type="caution">
    <text evidence="16">The sequence shown here is derived from an EMBL/GenBank/DDBJ whole genome shotgun (WGS) entry which is preliminary data.</text>
</comment>
<evidence type="ECO:0000256" key="12">
    <source>
        <dbReference type="ARBA" id="ARBA00023329"/>
    </source>
</evidence>
<keyword evidence="6 13" id="KW-0479">Metal-binding</keyword>
<dbReference type="InterPro" id="IPR036174">
    <property type="entry name" value="Znf_Sec23_Sec24_sf"/>
</dbReference>
<comment type="similarity">
    <text evidence="4 13">Belongs to the SEC23/SEC24 family. SEC23 subfamily.</text>
</comment>
<dbReference type="Gene3D" id="3.40.50.410">
    <property type="entry name" value="von Willebrand factor, type A domain"/>
    <property type="match status" value="1"/>
</dbReference>
<dbReference type="OrthoDB" id="10256289at2759"/>
<comment type="subcellular location">
    <subcellularLocation>
        <location evidence="13">Cytoplasm</location>
    </subcellularLocation>
    <subcellularLocation>
        <location evidence="1 13">Cytoplasmic vesicle</location>
        <location evidence="1 13">COPII-coated vesicle membrane</location>
        <topology evidence="1 13">Peripheral membrane protein</topology>
        <orientation evidence="1 13">Cytoplasmic side</orientation>
    </subcellularLocation>
    <subcellularLocation>
        <location evidence="3 13">Endoplasmic reticulum membrane</location>
        <topology evidence="3 13">Peripheral membrane protein</topology>
        <orientation evidence="3 13">Cytoplasmic side</orientation>
    </subcellularLocation>
    <subcellularLocation>
        <location evidence="2 13">Golgi apparatus membrane</location>
        <topology evidence="2 13">Peripheral membrane protein</topology>
        <orientation evidence="13">Cytoplasmic side</orientation>
    </subcellularLocation>
</comment>
<evidence type="ECO:0000256" key="4">
    <source>
        <dbReference type="ARBA" id="ARBA00009210"/>
    </source>
</evidence>
<dbReference type="GO" id="GO:0030127">
    <property type="term" value="C:COPII vesicle coat"/>
    <property type="evidence" value="ECO:0007669"/>
    <property type="project" value="InterPro"/>
</dbReference>
<dbReference type="PANTHER" id="PTHR11141">
    <property type="entry name" value="PROTEIN TRANSPORT PROTEIN SEC23"/>
    <property type="match status" value="1"/>
</dbReference>
<dbReference type="InterPro" id="IPR036465">
    <property type="entry name" value="vWFA_dom_sf"/>
</dbReference>
<dbReference type="Proteomes" id="UP001150925">
    <property type="component" value="Unassembled WGS sequence"/>
</dbReference>
<keyword evidence="9 13" id="KW-0931">ER-Golgi transport</keyword>
<evidence type="ECO:0000313" key="16">
    <source>
        <dbReference type="EMBL" id="KAJ1948064.1"/>
    </source>
</evidence>
<keyword evidence="13" id="KW-0333">Golgi apparatus</keyword>
<dbReference type="PANTHER" id="PTHR11141:SF0">
    <property type="entry name" value="PROTEIN TRANSPORT PROTEIN SEC23"/>
    <property type="match status" value="1"/>
</dbReference>
<evidence type="ECO:0000256" key="13">
    <source>
        <dbReference type="RuleBase" id="RU365030"/>
    </source>
</evidence>
<keyword evidence="11 13" id="KW-0472">Membrane</keyword>
<dbReference type="SUPFAM" id="SSF81995">
    <property type="entry name" value="beta-sandwich domain of Sec23/24"/>
    <property type="match status" value="1"/>
</dbReference>
<feature type="domain" description="Zinc finger Sec23/Sec24-type" evidence="14">
    <location>
        <begin position="53"/>
        <end position="92"/>
    </location>
</feature>
<dbReference type="GO" id="GO:0008270">
    <property type="term" value="F:zinc ion binding"/>
    <property type="evidence" value="ECO:0007669"/>
    <property type="project" value="InterPro"/>
</dbReference>
<dbReference type="InterPro" id="IPR037364">
    <property type="entry name" value="Sec23"/>
</dbReference>
<name>A0A9W8AGR4_9FUNG</name>
<reference evidence="16" key="1">
    <citation type="submission" date="2022-07" db="EMBL/GenBank/DDBJ databases">
        <title>Phylogenomic reconstructions and comparative analyses of Kickxellomycotina fungi.</title>
        <authorList>
            <person name="Reynolds N.K."/>
            <person name="Stajich J.E."/>
            <person name="Barry K."/>
            <person name="Grigoriev I.V."/>
            <person name="Crous P."/>
            <person name="Smith M.E."/>
        </authorList>
    </citation>
    <scope>NUCLEOTIDE SEQUENCE</scope>
    <source>
        <strain evidence="16">RSA 1196</strain>
    </source>
</reference>
<keyword evidence="5 13" id="KW-0813">Transport</keyword>
<sequence length="172" mass="19465">MNFEEVEDRDGVRFSWNIFPSTKAEASRMVIPVAALYTPLKEREDAAPIHYEPVTCRAPCKAILNPYCQIDVRGKMWVCPFCLSRNQLPSQYKDITSTNLPAELLSKYTTIEYTLTRTSPVPPIFLFLVDTCLDEDNLKALKDALFVSLSLIPTNAMVGLITFGHNVQVFEL</sequence>
<evidence type="ECO:0000256" key="6">
    <source>
        <dbReference type="ARBA" id="ARBA00022723"/>
    </source>
</evidence>
<dbReference type="SUPFAM" id="SSF82919">
    <property type="entry name" value="Zn-finger domain of Sec23/24"/>
    <property type="match status" value="1"/>
</dbReference>
<proteinExistence type="inferred from homology"/>